<feature type="compositionally biased region" description="Polar residues" evidence="1">
    <location>
        <begin position="48"/>
        <end position="59"/>
    </location>
</feature>
<reference evidence="3" key="1">
    <citation type="submission" date="2022-11" db="UniProtKB">
        <authorList>
            <consortium name="WormBaseParasite"/>
        </authorList>
    </citation>
    <scope>IDENTIFICATION</scope>
</reference>
<feature type="compositionally biased region" description="Polar residues" evidence="1">
    <location>
        <begin position="67"/>
        <end position="90"/>
    </location>
</feature>
<feature type="region of interest" description="Disordered" evidence="1">
    <location>
        <begin position="1"/>
        <end position="90"/>
    </location>
</feature>
<dbReference type="AlphaFoldDB" id="A0A914PF64"/>
<evidence type="ECO:0000313" key="2">
    <source>
        <dbReference type="Proteomes" id="UP000887578"/>
    </source>
</evidence>
<keyword evidence="2" id="KW-1185">Reference proteome</keyword>
<dbReference type="Proteomes" id="UP000887578">
    <property type="component" value="Unplaced"/>
</dbReference>
<proteinExistence type="predicted"/>
<organism evidence="2 3">
    <name type="scientific">Panagrolaimus davidi</name>
    <dbReference type="NCBI Taxonomy" id="227884"/>
    <lineage>
        <taxon>Eukaryota</taxon>
        <taxon>Metazoa</taxon>
        <taxon>Ecdysozoa</taxon>
        <taxon>Nematoda</taxon>
        <taxon>Chromadorea</taxon>
        <taxon>Rhabditida</taxon>
        <taxon>Tylenchina</taxon>
        <taxon>Panagrolaimomorpha</taxon>
        <taxon>Panagrolaimoidea</taxon>
        <taxon>Panagrolaimidae</taxon>
        <taxon>Panagrolaimus</taxon>
    </lineage>
</organism>
<evidence type="ECO:0000313" key="3">
    <source>
        <dbReference type="WBParaSite" id="PDA_v2.g14192.t1"/>
    </source>
</evidence>
<accession>A0A914PF64</accession>
<evidence type="ECO:0000256" key="1">
    <source>
        <dbReference type="SAM" id="MobiDB-lite"/>
    </source>
</evidence>
<name>A0A914PF64_9BILA</name>
<protein>
    <submittedName>
        <fullName evidence="3">Uncharacterized protein</fullName>
    </submittedName>
</protein>
<sequence length="90" mass="9726">MVIIAKTPGSKVTNEEDGDYGNLTQDENNKSHHPLVEIVQTPGGQFVKTPSSNKNNSARIHNGGKVNFQSGNGNRNGNVKQSIKNKTSNH</sequence>
<dbReference type="WBParaSite" id="PDA_v2.g14192.t1">
    <property type="protein sequence ID" value="PDA_v2.g14192.t1"/>
    <property type="gene ID" value="PDA_v2.g14192"/>
</dbReference>